<organism evidence="1 2">
    <name type="scientific">Batillaria attramentaria</name>
    <dbReference type="NCBI Taxonomy" id="370345"/>
    <lineage>
        <taxon>Eukaryota</taxon>
        <taxon>Metazoa</taxon>
        <taxon>Spiralia</taxon>
        <taxon>Lophotrochozoa</taxon>
        <taxon>Mollusca</taxon>
        <taxon>Gastropoda</taxon>
        <taxon>Caenogastropoda</taxon>
        <taxon>Sorbeoconcha</taxon>
        <taxon>Cerithioidea</taxon>
        <taxon>Batillariidae</taxon>
        <taxon>Batillaria</taxon>
    </lineage>
</organism>
<name>A0ABD0K5Q3_9CAEN</name>
<protein>
    <submittedName>
        <fullName evidence="1">Uncharacterized protein</fullName>
    </submittedName>
</protein>
<comment type="caution">
    <text evidence="1">The sequence shown here is derived from an EMBL/GenBank/DDBJ whole genome shotgun (WGS) entry which is preliminary data.</text>
</comment>
<keyword evidence="2" id="KW-1185">Reference proteome</keyword>
<dbReference type="AlphaFoldDB" id="A0ABD0K5Q3"/>
<reference evidence="1 2" key="1">
    <citation type="journal article" date="2023" name="Sci. Data">
        <title>Genome assembly of the Korean intertidal mud-creeper Batillaria attramentaria.</title>
        <authorList>
            <person name="Patra A.K."/>
            <person name="Ho P.T."/>
            <person name="Jun S."/>
            <person name="Lee S.J."/>
            <person name="Kim Y."/>
            <person name="Won Y.J."/>
        </authorList>
    </citation>
    <scope>NUCLEOTIDE SEQUENCE [LARGE SCALE GENOMIC DNA]</scope>
    <source>
        <strain evidence="1">Wonlab-2016</strain>
    </source>
</reference>
<gene>
    <name evidence="1" type="ORF">BaRGS_00026018</name>
</gene>
<proteinExistence type="predicted"/>
<dbReference type="EMBL" id="JACVVK020000239">
    <property type="protein sequence ID" value="KAK7482720.1"/>
    <property type="molecule type" value="Genomic_DNA"/>
</dbReference>
<dbReference type="Proteomes" id="UP001519460">
    <property type="component" value="Unassembled WGS sequence"/>
</dbReference>
<evidence type="ECO:0000313" key="2">
    <source>
        <dbReference type="Proteomes" id="UP001519460"/>
    </source>
</evidence>
<accession>A0ABD0K5Q3</accession>
<evidence type="ECO:0000313" key="1">
    <source>
        <dbReference type="EMBL" id="KAK7482720.1"/>
    </source>
</evidence>
<sequence length="88" mass="9315">MSNSFSASSQAAKAIQQTQCSTGVEEKCGIRQNSHTFSPARGPIEAASHSGQDMIVPGSVHVWLVCGACWSTLRVFATEPSASNYARV</sequence>